<proteinExistence type="predicted"/>
<protein>
    <submittedName>
        <fullName evidence="1">Uncharacterized protein</fullName>
    </submittedName>
</protein>
<comment type="caution">
    <text evidence="1">The sequence shown here is derived from an EMBL/GenBank/DDBJ whole genome shotgun (WGS) entry which is preliminary data.</text>
</comment>
<reference evidence="1" key="1">
    <citation type="submission" date="2024-09" db="EMBL/GenBank/DDBJ databases">
        <title>Black Yeasts Isolated from many extreme environments.</title>
        <authorList>
            <person name="Coleine C."/>
            <person name="Stajich J.E."/>
            <person name="Selbmann L."/>
        </authorList>
    </citation>
    <scope>NUCLEOTIDE SEQUENCE</scope>
    <source>
        <strain evidence="1">CCFEE 5737</strain>
    </source>
</reference>
<evidence type="ECO:0000313" key="2">
    <source>
        <dbReference type="Proteomes" id="UP001186974"/>
    </source>
</evidence>
<dbReference type="EMBL" id="JAWDJW010012642">
    <property type="protein sequence ID" value="KAK3043950.1"/>
    <property type="molecule type" value="Genomic_DNA"/>
</dbReference>
<name>A0ACC3CSF7_9PEZI</name>
<gene>
    <name evidence="1" type="ORF">LTS18_002574</name>
</gene>
<dbReference type="Proteomes" id="UP001186974">
    <property type="component" value="Unassembled WGS sequence"/>
</dbReference>
<evidence type="ECO:0000313" key="1">
    <source>
        <dbReference type="EMBL" id="KAK3043950.1"/>
    </source>
</evidence>
<organism evidence="1 2">
    <name type="scientific">Coniosporium uncinatum</name>
    <dbReference type="NCBI Taxonomy" id="93489"/>
    <lineage>
        <taxon>Eukaryota</taxon>
        <taxon>Fungi</taxon>
        <taxon>Dikarya</taxon>
        <taxon>Ascomycota</taxon>
        <taxon>Pezizomycotina</taxon>
        <taxon>Dothideomycetes</taxon>
        <taxon>Dothideomycetes incertae sedis</taxon>
        <taxon>Coniosporium</taxon>
    </lineage>
</organism>
<accession>A0ACC3CSF7</accession>
<feature type="non-terminal residue" evidence="1">
    <location>
        <position position="195"/>
    </location>
</feature>
<sequence length="195" mass="21331">MVFTKAIRVSIQSHDPKWTVKFRLRIAQQVLCGVGMGLMMSVVVGGKKSFFKSIAWEADDAMVPAVPCLIVTLFWNMVNIALMSKFRKPIWPGFNVAFHGIASVAFLAVGILFTPTARFALSVVENDPYVPFIGTTTISSSGKPISITSDNVNSCPAFSDCEAQDEWMHHAKTRAIEALVGCILLLLALFVHLAL</sequence>
<keyword evidence="2" id="KW-1185">Reference proteome</keyword>